<protein>
    <submittedName>
        <fullName evidence="2">Uncharacterized protein</fullName>
    </submittedName>
</protein>
<comment type="caution">
    <text evidence="2">The sequence shown here is derived from an EMBL/GenBank/DDBJ whole genome shotgun (WGS) entry which is preliminary data.</text>
</comment>
<dbReference type="RefSeq" id="WP_138190359.1">
    <property type="nucleotide sequence ID" value="NZ_VBWP01000002.1"/>
</dbReference>
<sequence>MANTITSRLNDIISQIESIQQHAYSQDVRSICHELIVSVSNLQAQINVVESNEAQNQVMALEQELKDFIDKHHRVKAEEK</sequence>
<evidence type="ECO:0000313" key="3">
    <source>
        <dbReference type="Proteomes" id="UP000306912"/>
    </source>
</evidence>
<keyword evidence="1" id="KW-0175">Coiled coil</keyword>
<dbReference type="Proteomes" id="UP000306912">
    <property type="component" value="Unassembled WGS sequence"/>
</dbReference>
<gene>
    <name evidence="2" type="ORF">FEZ08_03655</name>
</gene>
<accession>A0A5R8QFG7</accession>
<evidence type="ECO:0000256" key="1">
    <source>
        <dbReference type="SAM" id="Coils"/>
    </source>
</evidence>
<feature type="coiled-coil region" evidence="1">
    <location>
        <begin position="51"/>
        <end position="78"/>
    </location>
</feature>
<reference evidence="2 3" key="1">
    <citation type="submission" date="2019-05" db="EMBL/GenBank/DDBJ databases">
        <title>Culicoidintestinum kansasii gen. nov., sp. nov. from the gastrointestinal tract of the biting midge, Culicoides sonorensis.</title>
        <authorList>
            <person name="Neupane S."/>
            <person name="Ghosh A."/>
            <person name="Gunther S."/>
            <person name="Martin K."/>
            <person name="Zurek L."/>
        </authorList>
    </citation>
    <scope>NUCLEOTIDE SEQUENCE [LARGE SCALE GENOMIC DNA]</scope>
    <source>
        <strain evidence="2 3">CS-1</strain>
    </source>
</reference>
<organism evidence="2 3">
    <name type="scientific">Culicoidibacter larvae</name>
    <dbReference type="NCBI Taxonomy" id="2579976"/>
    <lineage>
        <taxon>Bacteria</taxon>
        <taxon>Bacillati</taxon>
        <taxon>Bacillota</taxon>
        <taxon>Culicoidibacteria</taxon>
        <taxon>Culicoidibacterales</taxon>
        <taxon>Culicoidibacteraceae</taxon>
        <taxon>Culicoidibacter</taxon>
    </lineage>
</organism>
<evidence type="ECO:0000313" key="2">
    <source>
        <dbReference type="EMBL" id="TLG76722.1"/>
    </source>
</evidence>
<keyword evidence="3" id="KW-1185">Reference proteome</keyword>
<dbReference type="InParanoid" id="A0A5R8QFG7"/>
<dbReference type="EMBL" id="VBWP01000002">
    <property type="protein sequence ID" value="TLG76722.1"/>
    <property type="molecule type" value="Genomic_DNA"/>
</dbReference>
<dbReference type="AlphaFoldDB" id="A0A5R8QFG7"/>
<proteinExistence type="predicted"/>
<name>A0A5R8QFG7_9FIRM</name>